<dbReference type="EMBL" id="JACIFH010000001">
    <property type="protein sequence ID" value="MBB4138534.1"/>
    <property type="molecule type" value="Genomic_DNA"/>
</dbReference>
<gene>
    <name evidence="3" type="ORF">BKA10_000328</name>
</gene>
<proteinExistence type="predicted"/>
<keyword evidence="4" id="KW-1185">Reference proteome</keyword>
<feature type="chain" id="PRO_5041428720" description="Lipoprotein" evidence="2">
    <location>
        <begin position="23"/>
        <end position="190"/>
    </location>
</feature>
<protein>
    <recommendedName>
        <fullName evidence="5">Lipoprotein</fullName>
    </recommendedName>
</protein>
<dbReference type="PROSITE" id="PS51257">
    <property type="entry name" value="PROKAR_LIPOPROTEIN"/>
    <property type="match status" value="1"/>
</dbReference>
<dbReference type="Proteomes" id="UP000549113">
    <property type="component" value="Unassembled WGS sequence"/>
</dbReference>
<feature type="compositionally biased region" description="Polar residues" evidence="1">
    <location>
        <begin position="27"/>
        <end position="38"/>
    </location>
</feature>
<organism evidence="3 4">
    <name type="scientific">Microbacterium invictum</name>
    <dbReference type="NCBI Taxonomy" id="515415"/>
    <lineage>
        <taxon>Bacteria</taxon>
        <taxon>Bacillati</taxon>
        <taxon>Actinomycetota</taxon>
        <taxon>Actinomycetes</taxon>
        <taxon>Micrococcales</taxon>
        <taxon>Microbacteriaceae</taxon>
        <taxon>Microbacterium</taxon>
    </lineage>
</organism>
<comment type="caution">
    <text evidence="3">The sequence shown here is derived from an EMBL/GenBank/DDBJ whole genome shotgun (WGS) entry which is preliminary data.</text>
</comment>
<evidence type="ECO:0000313" key="3">
    <source>
        <dbReference type="EMBL" id="MBB4138534.1"/>
    </source>
</evidence>
<name>A0AA40SLW1_9MICO</name>
<dbReference type="AlphaFoldDB" id="A0AA40SLW1"/>
<reference evidence="3 4" key="1">
    <citation type="submission" date="2020-08" db="EMBL/GenBank/DDBJ databases">
        <title>Sequencing the genomes of 1000 actinobacteria strains.</title>
        <authorList>
            <person name="Klenk H.-P."/>
        </authorList>
    </citation>
    <scope>NUCLEOTIDE SEQUENCE [LARGE SCALE GENOMIC DNA]</scope>
    <source>
        <strain evidence="3 4">DSM 19600</strain>
    </source>
</reference>
<dbReference type="RefSeq" id="WP_183498310.1">
    <property type="nucleotide sequence ID" value="NZ_BAABCO010000003.1"/>
</dbReference>
<sequence>MRLRSGLVVGVTLLALALAGCATPVASVTSEPGANSQPAVEPDDAGTDAAARAQAEAWLNAANLPSGAVRSDETIAGFSSYTGWPCGPIEQIEAFWTIPDATVTGTGNWLRENPTADLISTAGPSVPDDPAIDSTSVGFIPAADSQEGIVYTIMKTEDGVAVRAEIAALTESAVCPTPPGGGMWGAPGQG</sequence>
<evidence type="ECO:0000256" key="2">
    <source>
        <dbReference type="SAM" id="SignalP"/>
    </source>
</evidence>
<evidence type="ECO:0000256" key="1">
    <source>
        <dbReference type="SAM" id="MobiDB-lite"/>
    </source>
</evidence>
<accession>A0AA40SLW1</accession>
<evidence type="ECO:0008006" key="5">
    <source>
        <dbReference type="Google" id="ProtNLM"/>
    </source>
</evidence>
<evidence type="ECO:0000313" key="4">
    <source>
        <dbReference type="Proteomes" id="UP000549113"/>
    </source>
</evidence>
<feature type="signal peptide" evidence="2">
    <location>
        <begin position="1"/>
        <end position="22"/>
    </location>
</feature>
<keyword evidence="2" id="KW-0732">Signal</keyword>
<feature type="region of interest" description="Disordered" evidence="1">
    <location>
        <begin position="27"/>
        <end position="49"/>
    </location>
</feature>